<dbReference type="AlphaFoldDB" id="A0AAW2HLI2"/>
<dbReference type="InterPro" id="IPR018163">
    <property type="entry name" value="Thr/Ala-tRNA-synth_IIc_edit"/>
</dbReference>
<organism evidence="2">
    <name type="scientific">Menopon gallinae</name>
    <name type="common">poultry shaft louse</name>
    <dbReference type="NCBI Taxonomy" id="328185"/>
    <lineage>
        <taxon>Eukaryota</taxon>
        <taxon>Metazoa</taxon>
        <taxon>Ecdysozoa</taxon>
        <taxon>Arthropoda</taxon>
        <taxon>Hexapoda</taxon>
        <taxon>Insecta</taxon>
        <taxon>Pterygota</taxon>
        <taxon>Neoptera</taxon>
        <taxon>Paraneoptera</taxon>
        <taxon>Psocodea</taxon>
        <taxon>Troctomorpha</taxon>
        <taxon>Phthiraptera</taxon>
        <taxon>Amblycera</taxon>
        <taxon>Menoponidae</taxon>
        <taxon>Menopon</taxon>
    </lineage>
</organism>
<dbReference type="PANTHER" id="PTHR11451">
    <property type="entry name" value="THREONINE-TRNA LIGASE"/>
    <property type="match status" value="1"/>
</dbReference>
<dbReference type="GO" id="GO:0000166">
    <property type="term" value="F:nucleotide binding"/>
    <property type="evidence" value="ECO:0007669"/>
    <property type="project" value="InterPro"/>
</dbReference>
<dbReference type="InterPro" id="IPR012675">
    <property type="entry name" value="Beta-grasp_dom_sf"/>
</dbReference>
<gene>
    <name evidence="2" type="ORF">PYX00_008087</name>
</gene>
<comment type="caution">
    <text evidence="2">The sequence shown here is derived from an EMBL/GenBank/DDBJ whole genome shotgun (WGS) entry which is preliminary data.</text>
</comment>
<dbReference type="GO" id="GO:0004829">
    <property type="term" value="F:threonine-tRNA ligase activity"/>
    <property type="evidence" value="ECO:0007669"/>
    <property type="project" value="TreeGrafter"/>
</dbReference>
<reference evidence="2" key="1">
    <citation type="journal article" date="2024" name="Gigascience">
        <title>Chromosome-level genome of the poultry shaft louse Menopon gallinae provides insight into the host-switching and adaptive evolution of parasitic lice.</title>
        <authorList>
            <person name="Xu Y."/>
            <person name="Ma L."/>
            <person name="Liu S."/>
            <person name="Liang Y."/>
            <person name="Liu Q."/>
            <person name="He Z."/>
            <person name="Tian L."/>
            <person name="Duan Y."/>
            <person name="Cai W."/>
            <person name="Li H."/>
            <person name="Song F."/>
        </authorList>
    </citation>
    <scope>NUCLEOTIDE SEQUENCE</scope>
    <source>
        <strain evidence="2">Cailab_2023a</strain>
    </source>
</reference>
<dbReference type="Gene3D" id="3.10.20.30">
    <property type="match status" value="1"/>
</dbReference>
<dbReference type="GO" id="GO:0005739">
    <property type="term" value="C:mitochondrion"/>
    <property type="evidence" value="ECO:0007669"/>
    <property type="project" value="TreeGrafter"/>
</dbReference>
<evidence type="ECO:0000313" key="2">
    <source>
        <dbReference type="EMBL" id="KAL0270794.1"/>
    </source>
</evidence>
<accession>A0AAW2HLI2</accession>
<dbReference type="EMBL" id="JARGDH010000004">
    <property type="protein sequence ID" value="KAL0270794.1"/>
    <property type="molecule type" value="Genomic_DNA"/>
</dbReference>
<dbReference type="GO" id="GO:0006435">
    <property type="term" value="P:threonyl-tRNA aminoacylation"/>
    <property type="evidence" value="ECO:0007669"/>
    <property type="project" value="TreeGrafter"/>
</dbReference>
<sequence>MVLLGDCSSSSSIQHKNDLYTKEQQRQVENVGRIEKIKVRVHAPPETVTLLMNKDLSTPYDCARHAREHILHRAALASVDSEVWEMYTPLVSNCELKFHYFDEENPEIPNTAFWESCSLILGAVICRAFKDNVSVALHSYPTPDIRSGSFVYDAKLSLDDWKPIVDELRILRAEMLTFCQENHKIECLRVNKEKALEILGDNPYKESQILALAAESPDGKVKLYRIDTHIDVARGPIISNTSFVNNCSITAVHQIETDFGKLYRFQGIALPKPLMVNIFLVEIKHIIIDKAKSFINSFSSTM</sequence>
<dbReference type="Gene3D" id="3.30.980.10">
    <property type="entry name" value="Threonyl-trna Synthetase, Chain A, domain 2"/>
    <property type="match status" value="1"/>
</dbReference>
<dbReference type="SUPFAM" id="SSF55186">
    <property type="entry name" value="ThrRS/AlaRS common domain"/>
    <property type="match status" value="1"/>
</dbReference>
<proteinExistence type="predicted"/>
<evidence type="ECO:0000256" key="1">
    <source>
        <dbReference type="ARBA" id="ARBA00022917"/>
    </source>
</evidence>
<name>A0AAW2HLI2_9NEOP</name>
<keyword evidence="1" id="KW-0648">Protein biosynthesis</keyword>
<dbReference type="PANTHER" id="PTHR11451:SF44">
    <property type="entry name" value="THREONINE--TRNA LIGASE, CHLOROPLASTIC_MITOCHONDRIAL 2"/>
    <property type="match status" value="1"/>
</dbReference>
<protein>
    <submittedName>
        <fullName evidence="2">Uncharacterized protein</fullName>
    </submittedName>
</protein>